<keyword evidence="2" id="KW-0325">Glycoprotein</keyword>
<sequence length="1382" mass="152144">MWLVVDTATPKLGRVFVYGTIEFDDMMDHRFEATIIYIQGGSLVAGYSSDTPFTHSLIIRLMDPEDVDAYSMNLGWKTIGVFGYLRLHGQVWGRSWHKLGATAEVGTSHITLAEAPDASWLNKEVVVTTTAKEATESEVRRVVAINGATLTLDSALKFQHLGEIHTLSDGTSITLAGEVGLLSRNIVVEGITENSNGGRILVSTVFQNGKHYVGSAQVDGVEFRNMGQEGFTDITDPRYSIAFLGLDAIDDHSSYVKRSSFNVNYNVAVGLIKTLNVAVEENVIYHVLDSGIRDETGSNTYRWNLITTVLFLGTYEDRQETENLNWSGAFQLDNAPNTVLTGNVVAGAEQAGYKTLGEPCEDTTRWMGNEVHNAIYGVMLWKKGAMGPLTDCCRLNNFYTWRISDTGFYVQHYASSLITNVVSVDSPLGAMQIIYEPDSLSHKFHPKTANASHSLFVGVSPSHTCEYQASKSQIMKFYGDKFFGGGVGGGNTGILFASFTSGSNMAPLMTFSNAGTYPALYGSTHFEGLTFHNFRDTDCGRGTALMVNPQSEDANHPAFVKGLLFLNTPQENYMYIPRPNLSSIDPSDCVDMDCDGLKKVVVTDVDGSLLGEKDATVISQADWEWDGDPRRGIGDYRIPLPIRQNPDGSQIEAADKFPNKGIVRDASCAVVPSWQAWKCFSLRHRLMIIESMDTDTEVRRLSPIALIANPGPSGYVDLLNGPMDRGWCFGYTCQERISTFYAVLASQEVYEIGMTSTPPQMLRLHLLHASSSEAVVLRIFFPKPQRYDIYVDDVFVPPTNLDTSASGYQLIPEDPSSPEEFFPTLDDAVGTNYFQRNAKLVHVVLRSGHVVDIKTTPMITLSSGLVVNDNEFFEQNLVSNLADLFGVSEENIRLTNIVREDSRRRLGRQEDGTVLVEATGEVASAPTSSLSGEGEEGVTGGEVISYEKLMQDLEAAVNKFQDGSCSYCASLKVNDPIEPPPKEAPPKATQEEGSITDPDGELFSDKQQKEEAEKLEESLKTTEYAQPSEMQLVQSVSPTVVQNAIFGMQPVITVKDEEGEIVNDLGHTSDPWMVTVQLCGGPEGGELKGTHTVPYQGGAATFTDLSVSEPGDGYSLSFTVTHPSDAPALSVAMGKTFSAEAMTPTITILHPKYLIQGESIASSVQFVDLDTQLPLDADLFESQTILGEVLAKSLDGEYQLIKRLYWADGALSELSFDDVIVEETSARYELLAKVAVVPNGWYLEYATPVLVVYPNHLEEQEDSIVKEVSIDINRWRNQDGVEVQIEDEVLTVMMDSVDLMAQGVRWGRPTVEFAGKRKKGKKIKGKATFTVTGPKAEVDKALLQACQMLRRPVGITVTYKCRQWRYSMKKLYVEGKFMRCRG</sequence>
<evidence type="ECO:0000259" key="4">
    <source>
        <dbReference type="PROSITE" id="PS51484"/>
    </source>
</evidence>
<feature type="region of interest" description="Disordered" evidence="3">
    <location>
        <begin position="976"/>
        <end position="1009"/>
    </location>
</feature>
<name>A0A0P4W6B8_SCYOL</name>
<proteinExistence type="predicted"/>
<dbReference type="Pfam" id="PF10162">
    <property type="entry name" value="G8"/>
    <property type="match status" value="1"/>
</dbReference>
<evidence type="ECO:0000256" key="3">
    <source>
        <dbReference type="SAM" id="MobiDB-lite"/>
    </source>
</evidence>
<dbReference type="PANTHER" id="PTHR46769:SF2">
    <property type="entry name" value="FIBROCYSTIN-L ISOFORM 2 PRECURSOR-RELATED"/>
    <property type="match status" value="1"/>
</dbReference>
<dbReference type="SMART" id="SM01225">
    <property type="entry name" value="G8"/>
    <property type="match status" value="1"/>
</dbReference>
<evidence type="ECO:0000256" key="1">
    <source>
        <dbReference type="ARBA" id="ARBA00022729"/>
    </source>
</evidence>
<dbReference type="InterPro" id="IPR055401">
    <property type="entry name" value="CEMIP_beta-hel_dom"/>
</dbReference>
<dbReference type="EMBL" id="GDRN01111409">
    <property type="protein sequence ID" value="JAI56790.1"/>
    <property type="molecule type" value="Transcribed_RNA"/>
</dbReference>
<evidence type="ECO:0000256" key="2">
    <source>
        <dbReference type="ARBA" id="ARBA00023180"/>
    </source>
</evidence>
<evidence type="ECO:0000313" key="5">
    <source>
        <dbReference type="EMBL" id="JAI56790.1"/>
    </source>
</evidence>
<dbReference type="InterPro" id="IPR019316">
    <property type="entry name" value="G8_domain"/>
</dbReference>
<keyword evidence="1" id="KW-0732">Signal</keyword>
<feature type="domain" description="G8" evidence="4">
    <location>
        <begin position="1"/>
        <end position="101"/>
    </location>
</feature>
<dbReference type="Pfam" id="PF24606">
    <property type="entry name" value="CEMIP_beta-hel"/>
    <property type="match status" value="1"/>
</dbReference>
<dbReference type="PANTHER" id="PTHR46769">
    <property type="entry name" value="POLYCYSTIC KIDNEY AND HEPATIC DISEASE 1 (AUTOSOMAL RECESSIVE)-LIKE 1"/>
    <property type="match status" value="1"/>
</dbReference>
<reference evidence="5" key="1">
    <citation type="submission" date="2015-09" db="EMBL/GenBank/DDBJ databases">
        <title>Scylla olivacea transcriptome.</title>
        <authorList>
            <person name="Ikhwanuddin M."/>
        </authorList>
    </citation>
    <scope>NUCLEOTIDE SEQUENCE</scope>
</reference>
<protein>
    <recommendedName>
        <fullName evidence="4">G8 domain-containing protein</fullName>
    </recommendedName>
</protein>
<organism evidence="5">
    <name type="scientific">Scylla olivacea</name>
    <name type="common">Orange mud crab</name>
    <name type="synonym">Cancer olivacea</name>
    <dbReference type="NCBI Taxonomy" id="85551"/>
    <lineage>
        <taxon>Eukaryota</taxon>
        <taxon>Metazoa</taxon>
        <taxon>Ecdysozoa</taxon>
        <taxon>Arthropoda</taxon>
        <taxon>Crustacea</taxon>
        <taxon>Multicrustacea</taxon>
        <taxon>Malacostraca</taxon>
        <taxon>Eumalacostraca</taxon>
        <taxon>Eucarida</taxon>
        <taxon>Decapoda</taxon>
        <taxon>Pleocyemata</taxon>
        <taxon>Brachyura</taxon>
        <taxon>Eubrachyura</taxon>
        <taxon>Portunoidea</taxon>
        <taxon>Portunidae</taxon>
        <taxon>Portuninae</taxon>
        <taxon>Scylla</taxon>
    </lineage>
</organism>
<dbReference type="PROSITE" id="PS51484">
    <property type="entry name" value="G8"/>
    <property type="match status" value="1"/>
</dbReference>
<accession>A0A0P4W6B8</accession>
<dbReference type="InterPro" id="IPR052387">
    <property type="entry name" value="Fibrocystin"/>
</dbReference>